<dbReference type="InterPro" id="IPR036465">
    <property type="entry name" value="vWFA_dom_sf"/>
</dbReference>
<accession>A0A3G5AC37</accession>
<evidence type="ECO:0000313" key="1">
    <source>
        <dbReference type="EMBL" id="AYV83841.1"/>
    </source>
</evidence>
<dbReference type="SUPFAM" id="SSF53300">
    <property type="entry name" value="vWA-like"/>
    <property type="match status" value="1"/>
</dbReference>
<organism evidence="1">
    <name type="scientific">Hyperionvirus sp</name>
    <dbReference type="NCBI Taxonomy" id="2487770"/>
    <lineage>
        <taxon>Viruses</taxon>
        <taxon>Varidnaviria</taxon>
        <taxon>Bamfordvirae</taxon>
        <taxon>Nucleocytoviricota</taxon>
        <taxon>Megaviricetes</taxon>
        <taxon>Imitervirales</taxon>
        <taxon>Mimiviridae</taxon>
        <taxon>Klosneuvirinae</taxon>
    </lineage>
</organism>
<evidence type="ECO:0008006" key="2">
    <source>
        <dbReference type="Google" id="ProtNLM"/>
    </source>
</evidence>
<sequence length="1011" mass="114090">MTTLKLFPAFNGYVGKLIVGDGDRGISRPSAIETIVILDVSGSMGDNVQKMITDVIPKTFLNLGYKATDQITLITFHNKATTYHTAIENFAKSTIKADGGTYMVGAITHLKNYLTTAAASKHLRILTISDGALHDQDLTVTESAKLVGELGGGYTINSQAVRLFTSESQPDTRGLSSVMQLNSVCECKLLDIKTYDNVVEVIGDLFKRDNLDKSIMLSSSNEIFMTAPWLPPSNKIYVNNADSVIWFKEIPKNIRINEIDKELKIEICSQLNFDNFDLIMKDKIDYYINRLKVLKVVNSEAAIKEIGEIVGYFGELEKGFHAQDALGGSAMDTSLRTRSEYYRGLIAKKSKSVVFKMSQIANDDKVAKLNSMQQAEYLRTVDVSKNAKGLARRAVTGDIDFDGVVRKEVLEMFSHLDELSGVDDSKHAQSFYSRETTLGGIRATCELVKAGMLDELNANDILTMINIVGVPCSSVVGNYPDPMTWRVDNIYVSCYLSLSDILMAHIVSGGKALKAVGLDKEISNVIPFFDDDRVHIFMKKYAPSILEYSASVGMRRMIMNVHMTYTYTVCAGVWKMVQELNVSKSDINVQTFERLKHSYEVAVGGHFDHVLKYMVDQDEKLSYYLGNNGVTNMIGVLMKIIKGGNTKNVRRIMRALYSYEINQAVKRKYKYLEHGDVVMREDLNKLVGLDLERFKTKTQELLVAEDEKVEFYDKYHVGKELLGDLLKGCWYVDYLTLLPEFLGGDVKAVGAMDEKSVGRALGIDYDLKMYQFFTIVQSMLYNNKQDRVDSDGEKMLIDELGDFAVGDSLVREYVRKQYQNKYTSDLTFKIKAEKDVLSEKLINKMLGVESVQEFSDLFEGGIVRGKAYHKIVNKASLGYNDLKMCLLNMKIDVPERLGKLKVLLLGRDDKDKIVWNNGNTLAVDLKEFKDVIVQLAGEEGWMGVYDEYAVRNVHIYRLGKANRHSHCNEKPSYWAFGFLTIDAYARSITHEAWLEYKKIHHDCCGVRKLNF</sequence>
<proteinExistence type="predicted"/>
<dbReference type="EMBL" id="MK072394">
    <property type="protein sequence ID" value="AYV83841.1"/>
    <property type="molecule type" value="Genomic_DNA"/>
</dbReference>
<reference evidence="1" key="1">
    <citation type="submission" date="2018-10" db="EMBL/GenBank/DDBJ databases">
        <title>Hidden diversity of soil giant viruses.</title>
        <authorList>
            <person name="Schulz F."/>
            <person name="Alteio L."/>
            <person name="Goudeau D."/>
            <person name="Ryan E.M."/>
            <person name="Malmstrom R.R."/>
            <person name="Blanchard J."/>
            <person name="Woyke T."/>
        </authorList>
    </citation>
    <scope>NUCLEOTIDE SEQUENCE</scope>
    <source>
        <strain evidence="1">HYV1</strain>
    </source>
</reference>
<protein>
    <recommendedName>
        <fullName evidence="2">VWFA domain-containing protein</fullName>
    </recommendedName>
</protein>
<gene>
    <name evidence="1" type="ORF">Hyperionvirus12_38</name>
</gene>
<dbReference type="CDD" id="cd00198">
    <property type="entry name" value="vWFA"/>
    <property type="match status" value="1"/>
</dbReference>
<dbReference type="Gene3D" id="3.40.50.410">
    <property type="entry name" value="von Willebrand factor, type A domain"/>
    <property type="match status" value="1"/>
</dbReference>
<name>A0A3G5AC37_9VIRU</name>